<dbReference type="InterPro" id="IPR010985">
    <property type="entry name" value="Ribbon_hlx_hlx"/>
</dbReference>
<organism evidence="2 3">
    <name type="scientific">Corynebacterium casei LMG S-19264</name>
    <dbReference type="NCBI Taxonomy" id="1285583"/>
    <lineage>
        <taxon>Bacteria</taxon>
        <taxon>Bacillati</taxon>
        <taxon>Actinomycetota</taxon>
        <taxon>Actinomycetes</taxon>
        <taxon>Mycobacteriales</taxon>
        <taxon>Corynebacteriaceae</taxon>
        <taxon>Corynebacterium</taxon>
    </lineage>
</organism>
<dbReference type="InterPro" id="IPR002145">
    <property type="entry name" value="CopG"/>
</dbReference>
<accession>A0ABM5PU47</accession>
<dbReference type="EMBL" id="CP004352">
    <property type="protein sequence ID" value="AHI21383.1"/>
    <property type="molecule type" value="Genomic_DNA"/>
</dbReference>
<sequence>MHLIVPLAAIKPFHAHTLSQAIDISRSAFKQIIEALEVRKLSLAISPSLSSLKVGLGSFTTYWQCVTVAAHQCYQICAFNSLLLCKQCLHSRERLVMTKQGVHPSGRVVSVRLDEETIERLDNLSERTGRSRGFYLKLAIRAMLPAIEQKHWEHAAAQFEEDVIDRRFREIMTQALGSDNDQK</sequence>
<dbReference type="CDD" id="cd22233">
    <property type="entry name" value="RHH_CopAso-like"/>
    <property type="match status" value="1"/>
</dbReference>
<dbReference type="Proteomes" id="UP000019226">
    <property type="component" value="Plasmid pCASE2"/>
</dbReference>
<keyword evidence="2" id="KW-0614">Plasmid</keyword>
<gene>
    <name evidence="2" type="ORF">CCASEI_14303</name>
</gene>
<dbReference type="SUPFAM" id="SSF47598">
    <property type="entry name" value="Ribbon-helix-helix"/>
    <property type="match status" value="1"/>
</dbReference>
<evidence type="ECO:0000259" key="1">
    <source>
        <dbReference type="Pfam" id="PF01402"/>
    </source>
</evidence>
<keyword evidence="3" id="KW-1185">Reference proteome</keyword>
<feature type="domain" description="Ribbon-helix-helix protein CopG" evidence="1">
    <location>
        <begin position="108"/>
        <end position="141"/>
    </location>
</feature>
<reference evidence="3" key="1">
    <citation type="submission" date="2013-02" db="EMBL/GenBank/DDBJ databases">
        <title>The complete genome sequence of Corynebacterium casei LMG S-19264 (=DSM 44701).</title>
        <authorList>
            <person name="Ruckert C."/>
            <person name="Albersmeier A."/>
            <person name="Kalinowski J."/>
        </authorList>
    </citation>
    <scope>NUCLEOTIDE SEQUENCE [LARGE SCALE GENOMIC DNA]</scope>
    <source>
        <strain evidence="3">LMG S-19264</strain>
        <plasmid evidence="3">pCASE2</plasmid>
    </source>
</reference>
<evidence type="ECO:0000313" key="3">
    <source>
        <dbReference type="Proteomes" id="UP000019226"/>
    </source>
</evidence>
<protein>
    <recommendedName>
        <fullName evidence="1">Ribbon-helix-helix protein CopG domain-containing protein</fullName>
    </recommendedName>
</protein>
<dbReference type="Pfam" id="PF01402">
    <property type="entry name" value="RHH_1"/>
    <property type="match status" value="1"/>
</dbReference>
<name>A0ABM5PU47_9CORY</name>
<geneLocation type="plasmid" evidence="2 3">
    <name>pCASE2</name>
</geneLocation>
<proteinExistence type="predicted"/>
<evidence type="ECO:0000313" key="2">
    <source>
        <dbReference type="EMBL" id="AHI21383.1"/>
    </source>
</evidence>